<keyword evidence="2" id="KW-1185">Reference proteome</keyword>
<dbReference type="AlphaFoldDB" id="A0A8J2JHV7"/>
<reference evidence="1" key="1">
    <citation type="submission" date="2021-06" db="EMBL/GenBank/DDBJ databases">
        <authorList>
            <person name="Hodson N. C."/>
            <person name="Mongue J. A."/>
            <person name="Jaron S. K."/>
        </authorList>
    </citation>
    <scope>NUCLEOTIDE SEQUENCE</scope>
</reference>
<organism evidence="1 2">
    <name type="scientific">Allacma fusca</name>
    <dbReference type="NCBI Taxonomy" id="39272"/>
    <lineage>
        <taxon>Eukaryota</taxon>
        <taxon>Metazoa</taxon>
        <taxon>Ecdysozoa</taxon>
        <taxon>Arthropoda</taxon>
        <taxon>Hexapoda</taxon>
        <taxon>Collembola</taxon>
        <taxon>Symphypleona</taxon>
        <taxon>Sminthuridae</taxon>
        <taxon>Allacma</taxon>
    </lineage>
</organism>
<proteinExistence type="predicted"/>
<evidence type="ECO:0000313" key="2">
    <source>
        <dbReference type="Proteomes" id="UP000708208"/>
    </source>
</evidence>
<protein>
    <submittedName>
        <fullName evidence="1">Uncharacterized protein</fullName>
    </submittedName>
</protein>
<name>A0A8J2JHV7_9HEXA</name>
<dbReference type="EMBL" id="CAJVCH010058601">
    <property type="protein sequence ID" value="CAG7719092.1"/>
    <property type="molecule type" value="Genomic_DNA"/>
</dbReference>
<accession>A0A8J2JHV7</accession>
<dbReference type="Proteomes" id="UP000708208">
    <property type="component" value="Unassembled WGS sequence"/>
</dbReference>
<comment type="caution">
    <text evidence="1">The sequence shown here is derived from an EMBL/GenBank/DDBJ whole genome shotgun (WGS) entry which is preliminary data.</text>
</comment>
<evidence type="ECO:0000313" key="1">
    <source>
        <dbReference type="EMBL" id="CAG7719092.1"/>
    </source>
</evidence>
<sequence>MFRVVRSTSRFLYLASPQDEAQSFKSKQNKVNFFPGVLRSCKSILKRKLFGEKENDDQSFDANASSAKKAKMNPSPEEAIELALINPQECVLLIHHHAFRILELKEEFLQQKKTSKIIDGQLQL</sequence>
<gene>
    <name evidence="1" type="ORF">AFUS01_LOCUS8433</name>
</gene>